<dbReference type="EC" id="3.4.19.11" evidence="11"/>
<evidence type="ECO:0000313" key="12">
    <source>
        <dbReference type="Proteomes" id="UP001258181"/>
    </source>
</evidence>
<dbReference type="InterPro" id="IPR000834">
    <property type="entry name" value="Peptidase_M14"/>
</dbReference>
<gene>
    <name evidence="11" type="ORF">J2X07_001703</name>
</gene>
<protein>
    <submittedName>
        <fullName evidence="11">G-D-glutamyl-meso-diaminopimelate peptidase</fullName>
        <ecNumber evidence="11">3.4.19.11</ecNumber>
    </submittedName>
</protein>
<evidence type="ECO:0000256" key="4">
    <source>
        <dbReference type="ARBA" id="ARBA00022723"/>
    </source>
</evidence>
<dbReference type="SMART" id="SM00631">
    <property type="entry name" value="Zn_pept"/>
    <property type="match status" value="1"/>
</dbReference>
<proteinExistence type="inferred from homology"/>
<dbReference type="Pfam" id="PF01476">
    <property type="entry name" value="LysM"/>
    <property type="match status" value="2"/>
</dbReference>
<sequence>MEITVRNGDSLWYYSRLLSIPFNLIKDSNPKVMSLDLVPGQKVQIPGITIQRYKIKKGDSFFTIAENKSIPVDALYLFNQAVNPMKISPNDEISIPVFMSFPTIEAKRKYDFSALNEDVEKLIKHYPFIKKQTIGFSVLGKPIDILSIGNGQKKVHVNGSFHGNEWITTAILMKFINEYAQALTTNKHLNERDPLTLYRDSTLLAVPMVDPDGVDLALNGPPENEEYRELVLKLNHGKRDFSDWKANIRGVDLNNQFPAKWEIEQKRKPQEPASRDFPGEKPLTEPEAIAMADAVERFEFDRVIALHTQGKEIYWGFEGDEPMPVSGDLAAEFEKVSGYKAIRYVDSYAGYKDWYIQEYKRPGFTVELGIGVNPLPLRQFDQIYKDTRGLLLAGLYM</sequence>
<dbReference type="RefSeq" id="WP_310258014.1">
    <property type="nucleotide sequence ID" value="NZ_JAVDWA010000002.1"/>
</dbReference>
<dbReference type="Gene3D" id="3.10.350.10">
    <property type="entry name" value="LysM domain"/>
    <property type="match status" value="2"/>
</dbReference>
<evidence type="ECO:0000256" key="6">
    <source>
        <dbReference type="ARBA" id="ARBA00022833"/>
    </source>
</evidence>
<dbReference type="PANTHER" id="PTHR11705">
    <property type="entry name" value="PROTEASE FAMILY M14 CARBOXYPEPTIDASE A,B"/>
    <property type="match status" value="1"/>
</dbReference>
<dbReference type="SMART" id="SM00257">
    <property type="entry name" value="LysM"/>
    <property type="match status" value="2"/>
</dbReference>
<evidence type="ECO:0000256" key="2">
    <source>
        <dbReference type="ARBA" id="ARBA00005988"/>
    </source>
</evidence>
<evidence type="ECO:0000259" key="10">
    <source>
        <dbReference type="PROSITE" id="PS52035"/>
    </source>
</evidence>
<dbReference type="CDD" id="cd06229">
    <property type="entry name" value="M14_Endopeptidase_I"/>
    <property type="match status" value="1"/>
</dbReference>
<evidence type="ECO:0000256" key="7">
    <source>
        <dbReference type="ARBA" id="ARBA00023049"/>
    </source>
</evidence>
<feature type="active site" description="Proton donor/acceptor" evidence="8">
    <location>
        <position position="367"/>
    </location>
</feature>
<dbReference type="Proteomes" id="UP001258181">
    <property type="component" value="Unassembled WGS sequence"/>
</dbReference>
<dbReference type="PRINTS" id="PR00765">
    <property type="entry name" value="CRBOXYPTASEA"/>
</dbReference>
<keyword evidence="4" id="KW-0479">Metal-binding</keyword>
<dbReference type="PROSITE" id="PS51782">
    <property type="entry name" value="LYSM"/>
    <property type="match status" value="2"/>
</dbReference>
<feature type="domain" description="LysM" evidence="9">
    <location>
        <begin position="51"/>
        <end position="95"/>
    </location>
</feature>
<evidence type="ECO:0000256" key="5">
    <source>
        <dbReference type="ARBA" id="ARBA00022801"/>
    </source>
</evidence>
<evidence type="ECO:0000256" key="1">
    <source>
        <dbReference type="ARBA" id="ARBA00001947"/>
    </source>
</evidence>
<accession>A0ABU1TZW5</accession>
<dbReference type="Pfam" id="PF00246">
    <property type="entry name" value="Peptidase_M14"/>
    <property type="match status" value="1"/>
</dbReference>
<organism evidence="11 12">
    <name type="scientific">Fictibacillus barbaricus</name>
    <dbReference type="NCBI Taxonomy" id="182136"/>
    <lineage>
        <taxon>Bacteria</taxon>
        <taxon>Bacillati</taxon>
        <taxon>Bacillota</taxon>
        <taxon>Bacilli</taxon>
        <taxon>Bacillales</taxon>
        <taxon>Fictibacillaceae</taxon>
        <taxon>Fictibacillus</taxon>
    </lineage>
</organism>
<evidence type="ECO:0000256" key="3">
    <source>
        <dbReference type="ARBA" id="ARBA00022670"/>
    </source>
</evidence>
<evidence type="ECO:0000259" key="9">
    <source>
        <dbReference type="PROSITE" id="PS51782"/>
    </source>
</evidence>
<feature type="domain" description="Peptidase M14" evidence="10">
    <location>
        <begin position="108"/>
        <end position="397"/>
    </location>
</feature>
<dbReference type="InterPro" id="IPR057246">
    <property type="entry name" value="CARBOXYPEPT_ZN_1"/>
</dbReference>
<dbReference type="PANTHER" id="PTHR11705:SF143">
    <property type="entry name" value="SLL0236 PROTEIN"/>
    <property type="match status" value="1"/>
</dbReference>
<dbReference type="SUPFAM" id="SSF53187">
    <property type="entry name" value="Zn-dependent exopeptidases"/>
    <property type="match status" value="1"/>
</dbReference>
<evidence type="ECO:0000256" key="8">
    <source>
        <dbReference type="PROSITE-ProRule" id="PRU01379"/>
    </source>
</evidence>
<dbReference type="SUPFAM" id="SSF54106">
    <property type="entry name" value="LysM domain"/>
    <property type="match status" value="1"/>
</dbReference>
<keyword evidence="6" id="KW-0862">Zinc</keyword>
<comment type="cofactor">
    <cofactor evidence="1">
        <name>Zn(2+)</name>
        <dbReference type="ChEBI" id="CHEBI:29105"/>
    </cofactor>
</comment>
<feature type="domain" description="LysM" evidence="9">
    <location>
        <begin position="1"/>
        <end position="45"/>
    </location>
</feature>
<dbReference type="PROSITE" id="PS00132">
    <property type="entry name" value="CARBOXYPEPT_ZN_1"/>
    <property type="match status" value="1"/>
</dbReference>
<dbReference type="CDD" id="cd00118">
    <property type="entry name" value="LysM"/>
    <property type="match status" value="2"/>
</dbReference>
<evidence type="ECO:0000313" key="11">
    <source>
        <dbReference type="EMBL" id="MDR7072726.1"/>
    </source>
</evidence>
<dbReference type="EMBL" id="JAVDWA010000002">
    <property type="protein sequence ID" value="MDR7072726.1"/>
    <property type="molecule type" value="Genomic_DNA"/>
</dbReference>
<keyword evidence="5 11" id="KW-0378">Hydrolase</keyword>
<comment type="caution">
    <text evidence="11">The sequence shown here is derived from an EMBL/GenBank/DDBJ whole genome shotgun (WGS) entry which is preliminary data.</text>
</comment>
<reference evidence="11 12" key="1">
    <citation type="submission" date="2023-07" db="EMBL/GenBank/DDBJ databases">
        <title>Sorghum-associated microbial communities from plants grown in Nebraska, USA.</title>
        <authorList>
            <person name="Schachtman D."/>
        </authorList>
    </citation>
    <scope>NUCLEOTIDE SEQUENCE [LARGE SCALE GENOMIC DNA]</scope>
    <source>
        <strain evidence="11 12">BE211</strain>
    </source>
</reference>
<dbReference type="InterPro" id="IPR018392">
    <property type="entry name" value="LysM"/>
</dbReference>
<comment type="similarity">
    <text evidence="2 8">Belongs to the peptidase M14 family.</text>
</comment>
<keyword evidence="12" id="KW-1185">Reference proteome</keyword>
<keyword evidence="3" id="KW-0645">Protease</keyword>
<keyword evidence="7" id="KW-0482">Metalloprotease</keyword>
<dbReference type="InterPro" id="IPR036779">
    <property type="entry name" value="LysM_dom_sf"/>
</dbReference>
<dbReference type="GO" id="GO:0016787">
    <property type="term" value="F:hydrolase activity"/>
    <property type="evidence" value="ECO:0007669"/>
    <property type="project" value="UniProtKB-KW"/>
</dbReference>
<name>A0ABU1TZW5_9BACL</name>
<dbReference type="InterPro" id="IPR034274">
    <property type="entry name" value="ENP1_M14_CPD"/>
</dbReference>
<dbReference type="PROSITE" id="PS52035">
    <property type="entry name" value="PEPTIDASE_M14"/>
    <property type="match status" value="1"/>
</dbReference>
<dbReference type="Gene3D" id="3.40.630.10">
    <property type="entry name" value="Zn peptidases"/>
    <property type="match status" value="1"/>
</dbReference>